<keyword evidence="2" id="KW-0004">4Fe-4S</keyword>
<evidence type="ECO:0000313" key="8">
    <source>
        <dbReference type="EMBL" id="MBM7561912.1"/>
    </source>
</evidence>
<dbReference type="PANTHER" id="PTHR30389:SF17">
    <property type="entry name" value="L(+)-TARTRATE DEHYDRATASE SUBUNIT ALPHA-RELATED"/>
    <property type="match status" value="1"/>
</dbReference>
<keyword evidence="6 8" id="KW-0456">Lyase</keyword>
<keyword evidence="4" id="KW-0408">Iron</keyword>
<keyword evidence="9" id="KW-1185">Reference proteome</keyword>
<evidence type="ECO:0000256" key="2">
    <source>
        <dbReference type="ARBA" id="ARBA00022485"/>
    </source>
</evidence>
<protein>
    <submittedName>
        <fullName evidence="8">Fumarate hydratase subunit alpha</fullName>
        <ecNumber evidence="8">4.2.1.2</ecNumber>
    </submittedName>
</protein>
<dbReference type="GO" id="GO:0004333">
    <property type="term" value="F:fumarate hydratase activity"/>
    <property type="evidence" value="ECO:0007669"/>
    <property type="project" value="UniProtKB-EC"/>
</dbReference>
<dbReference type="Proteomes" id="UP000767854">
    <property type="component" value="Unassembled WGS sequence"/>
</dbReference>
<dbReference type="EC" id="4.2.1.2" evidence="8"/>
<dbReference type="Pfam" id="PF05681">
    <property type="entry name" value="Fumerase"/>
    <property type="match status" value="1"/>
</dbReference>
<accession>A0ABS2MRB7</accession>
<sequence>MRSIDANVIVSEVKRMCIECNYQIGSDVKESFLRALKTEKSPLGGRIIGDLLKNAEIAAQGELPICQDTGMAVVFVEIGIDVTIRHMSLKDAINEGVRQGYKEGYLRKSVVSDPIIRKNSGDNTPAVIHYEVVDGDRLNITVASKGFGSENMSALKMLKPADGIDGIENFVVDTIEKAGSNPCPPIIVGVGIGGTFEKAALLAKKALMRPIGKCHPFEHIAELEKRLLSRINTLNIGPQGLGGTTTALGVNAEVYPTHIAGLPVAVNINCHASRHLTHEF</sequence>
<keyword evidence="3" id="KW-0479">Metal-binding</keyword>
<evidence type="ECO:0000256" key="3">
    <source>
        <dbReference type="ARBA" id="ARBA00022723"/>
    </source>
</evidence>
<evidence type="ECO:0000313" key="9">
    <source>
        <dbReference type="Proteomes" id="UP000767854"/>
    </source>
</evidence>
<feature type="domain" description="Fe-S hydro-lyase tartrate dehydratase alpha-type catalytic" evidence="7">
    <location>
        <begin position="12"/>
        <end position="277"/>
    </location>
</feature>
<evidence type="ECO:0000256" key="4">
    <source>
        <dbReference type="ARBA" id="ARBA00023004"/>
    </source>
</evidence>
<dbReference type="RefSeq" id="WP_204663867.1">
    <property type="nucleotide sequence ID" value="NZ_JAFBDT010000009.1"/>
</dbReference>
<dbReference type="PANTHER" id="PTHR30389">
    <property type="entry name" value="FUMARATE HYDRATASE-RELATED"/>
    <property type="match status" value="1"/>
</dbReference>
<dbReference type="InterPro" id="IPR051208">
    <property type="entry name" value="Class-I_Fumarase/Tartrate_DH"/>
</dbReference>
<dbReference type="EMBL" id="JAFBDT010000009">
    <property type="protein sequence ID" value="MBM7561912.1"/>
    <property type="molecule type" value="Genomic_DNA"/>
</dbReference>
<keyword evidence="5" id="KW-0411">Iron-sulfur</keyword>
<comment type="caution">
    <text evidence="8">The sequence shown here is derived from an EMBL/GenBank/DDBJ whole genome shotgun (WGS) entry which is preliminary data.</text>
</comment>
<name>A0ABS2MRB7_9FIRM</name>
<proteinExistence type="inferred from homology"/>
<reference evidence="8 9" key="1">
    <citation type="submission" date="2021-01" db="EMBL/GenBank/DDBJ databases">
        <title>Genomic Encyclopedia of Type Strains, Phase IV (KMG-IV): sequencing the most valuable type-strain genomes for metagenomic binning, comparative biology and taxonomic classification.</title>
        <authorList>
            <person name="Goeker M."/>
        </authorList>
    </citation>
    <scope>NUCLEOTIDE SEQUENCE [LARGE SCALE GENOMIC DNA]</scope>
    <source>
        <strain evidence="8 9">DSM 24436</strain>
    </source>
</reference>
<organism evidence="8 9">
    <name type="scientific">Fusibacter tunisiensis</name>
    <dbReference type="NCBI Taxonomy" id="1008308"/>
    <lineage>
        <taxon>Bacteria</taxon>
        <taxon>Bacillati</taxon>
        <taxon>Bacillota</taxon>
        <taxon>Clostridia</taxon>
        <taxon>Eubacteriales</taxon>
        <taxon>Eubacteriales Family XII. Incertae Sedis</taxon>
        <taxon>Fusibacter</taxon>
    </lineage>
</organism>
<dbReference type="InterPro" id="IPR004646">
    <property type="entry name" value="Fe-S_hydro-lyase_TtdA-typ_cat"/>
</dbReference>
<evidence type="ECO:0000259" key="7">
    <source>
        <dbReference type="Pfam" id="PF05681"/>
    </source>
</evidence>
<dbReference type="NCBIfam" id="NF004885">
    <property type="entry name" value="PRK06246.1"/>
    <property type="match status" value="1"/>
</dbReference>
<evidence type="ECO:0000256" key="1">
    <source>
        <dbReference type="ARBA" id="ARBA00008876"/>
    </source>
</evidence>
<dbReference type="NCBIfam" id="TIGR00722">
    <property type="entry name" value="ttdA_fumA_fumB"/>
    <property type="match status" value="1"/>
</dbReference>
<evidence type="ECO:0000256" key="5">
    <source>
        <dbReference type="ARBA" id="ARBA00023014"/>
    </source>
</evidence>
<gene>
    <name evidence="8" type="ORF">JOC49_001453</name>
</gene>
<evidence type="ECO:0000256" key="6">
    <source>
        <dbReference type="ARBA" id="ARBA00023239"/>
    </source>
</evidence>
<comment type="similarity">
    <text evidence="1">Belongs to the class-I fumarase family.</text>
</comment>